<dbReference type="GeneID" id="37060554"/>
<evidence type="ECO:0000256" key="1">
    <source>
        <dbReference type="SAM" id="MobiDB-lite"/>
    </source>
</evidence>
<organism evidence="3 4">
    <name type="scientific">Aspergillus heteromorphus CBS 117.55</name>
    <dbReference type="NCBI Taxonomy" id="1448321"/>
    <lineage>
        <taxon>Eukaryota</taxon>
        <taxon>Fungi</taxon>
        <taxon>Dikarya</taxon>
        <taxon>Ascomycota</taxon>
        <taxon>Pezizomycotina</taxon>
        <taxon>Eurotiomycetes</taxon>
        <taxon>Eurotiomycetidae</taxon>
        <taxon>Eurotiales</taxon>
        <taxon>Aspergillaceae</taxon>
        <taxon>Aspergillus</taxon>
        <taxon>Aspergillus subgen. Circumdati</taxon>
    </lineage>
</organism>
<feature type="compositionally biased region" description="Low complexity" evidence="1">
    <location>
        <begin position="11"/>
        <end position="30"/>
    </location>
</feature>
<dbReference type="InterPro" id="IPR025676">
    <property type="entry name" value="Clr5_dom"/>
</dbReference>
<dbReference type="VEuPathDB" id="FungiDB:BO70DRAFT_164890"/>
<evidence type="ECO:0000313" key="4">
    <source>
        <dbReference type="Proteomes" id="UP000247233"/>
    </source>
</evidence>
<feature type="region of interest" description="Disordered" evidence="1">
    <location>
        <begin position="294"/>
        <end position="315"/>
    </location>
</feature>
<feature type="region of interest" description="Disordered" evidence="1">
    <location>
        <begin position="1"/>
        <end position="36"/>
    </location>
</feature>
<feature type="region of interest" description="Disordered" evidence="1">
    <location>
        <begin position="245"/>
        <end position="266"/>
    </location>
</feature>
<dbReference type="AlphaFoldDB" id="A0A317WTZ6"/>
<dbReference type="EMBL" id="MSFL01000004">
    <property type="protein sequence ID" value="PWY89291.1"/>
    <property type="molecule type" value="Genomic_DNA"/>
</dbReference>
<feature type="compositionally biased region" description="Pro residues" evidence="1">
    <location>
        <begin position="1"/>
        <end position="10"/>
    </location>
</feature>
<feature type="region of interest" description="Disordered" evidence="1">
    <location>
        <begin position="184"/>
        <end position="226"/>
    </location>
</feature>
<keyword evidence="4" id="KW-1185">Reference proteome</keyword>
<name>A0A317WTZ6_9EURO</name>
<evidence type="ECO:0000313" key="3">
    <source>
        <dbReference type="EMBL" id="PWY89291.1"/>
    </source>
</evidence>
<protein>
    <recommendedName>
        <fullName evidence="2">Clr5 domain-containing protein</fullName>
    </recommendedName>
</protein>
<evidence type="ECO:0000259" key="2">
    <source>
        <dbReference type="Pfam" id="PF14420"/>
    </source>
</evidence>
<feature type="region of interest" description="Disordered" evidence="1">
    <location>
        <begin position="140"/>
        <end position="159"/>
    </location>
</feature>
<dbReference type="PANTHER" id="PTHR38788">
    <property type="entry name" value="CLR5 DOMAIN-CONTAINING PROTEIN"/>
    <property type="match status" value="1"/>
</dbReference>
<sequence>MMDGPIPPPSSTSSSSSATLLPPSNSSSSSVFRPRRSDDWNEYRPAIEHLYRDKQLKLRDVKRAMEKEYKFFASEKQYKDRLASWNIRKNIKAKEVHIMLRKQQKRAAEGKQTVFRVAGQDIDTKRISRFVRRYGTNVEANNSRDAPLQSPPVPQSPLPFQQAHHIMQTQSLLQTPILQTQPFHAASPEPATPSDMSYGTPPPDERGMTLSPSTETHSQFHDDRSESTYNVDTNHVRSLSVSTASAFSTDTIQNEPSRPVEDAMRDNMGWPALDDFQKHLMKLQRTLDQSMSRFVSHEERLQQEAQAELSRSTGQ</sequence>
<reference evidence="3 4" key="1">
    <citation type="submission" date="2016-12" db="EMBL/GenBank/DDBJ databases">
        <title>The genomes of Aspergillus section Nigri reveals drivers in fungal speciation.</title>
        <authorList>
            <consortium name="DOE Joint Genome Institute"/>
            <person name="Vesth T.C."/>
            <person name="Nybo J."/>
            <person name="Theobald S."/>
            <person name="Brandl J."/>
            <person name="Frisvad J.C."/>
            <person name="Nielsen K.F."/>
            <person name="Lyhne E.K."/>
            <person name="Kogle M.E."/>
            <person name="Kuo A."/>
            <person name="Riley R."/>
            <person name="Clum A."/>
            <person name="Nolan M."/>
            <person name="Lipzen A."/>
            <person name="Salamov A."/>
            <person name="Henrissat B."/>
            <person name="Wiebenga A."/>
            <person name="De Vries R.P."/>
            <person name="Grigoriev I.V."/>
            <person name="Mortensen U.H."/>
            <person name="Andersen M.R."/>
            <person name="Baker S.E."/>
        </authorList>
    </citation>
    <scope>NUCLEOTIDE SEQUENCE [LARGE SCALE GENOMIC DNA]</scope>
    <source>
        <strain evidence="3 4">CBS 117.55</strain>
    </source>
</reference>
<dbReference type="RefSeq" id="XP_025402478.1">
    <property type="nucleotide sequence ID" value="XM_025538317.1"/>
</dbReference>
<dbReference type="OrthoDB" id="539213at2759"/>
<dbReference type="PANTHER" id="PTHR38788:SF3">
    <property type="entry name" value="CLR5 DOMAIN-CONTAINING PROTEIN"/>
    <property type="match status" value="1"/>
</dbReference>
<proteinExistence type="predicted"/>
<feature type="domain" description="Clr5" evidence="2">
    <location>
        <begin position="37"/>
        <end position="89"/>
    </location>
</feature>
<dbReference type="Pfam" id="PF14420">
    <property type="entry name" value="Clr5"/>
    <property type="match status" value="1"/>
</dbReference>
<comment type="caution">
    <text evidence="3">The sequence shown here is derived from an EMBL/GenBank/DDBJ whole genome shotgun (WGS) entry which is preliminary data.</text>
</comment>
<dbReference type="STRING" id="1448321.A0A317WTZ6"/>
<accession>A0A317WTZ6</accession>
<feature type="compositionally biased region" description="Polar residues" evidence="1">
    <location>
        <begin position="245"/>
        <end position="256"/>
    </location>
</feature>
<dbReference type="Proteomes" id="UP000247233">
    <property type="component" value="Unassembled WGS sequence"/>
</dbReference>
<gene>
    <name evidence="3" type="ORF">BO70DRAFT_164890</name>
</gene>